<evidence type="ECO:0000256" key="1">
    <source>
        <dbReference type="ARBA" id="ARBA00001561"/>
    </source>
</evidence>
<comment type="catalytic activity">
    <reaction evidence="1">
        <text>Hydrolyzes the link between N-acetylmuramoyl residues and L-amino acid residues in certain cell-wall glycopeptides.</text>
        <dbReference type="EC" id="3.5.1.28"/>
    </reaction>
</comment>
<protein>
    <recommendedName>
        <fullName evidence="2">N-acetylmuramoyl-L-alanine amidase</fullName>
        <ecNumber evidence="2">3.5.1.28</ecNumber>
    </recommendedName>
</protein>
<dbReference type="InterPro" id="IPR051206">
    <property type="entry name" value="NAMLAA_amidase_2"/>
</dbReference>
<dbReference type="GO" id="GO:0009253">
    <property type="term" value="P:peptidoglycan catabolic process"/>
    <property type="evidence" value="ECO:0007669"/>
    <property type="project" value="InterPro"/>
</dbReference>
<reference evidence="8 9" key="1">
    <citation type="submission" date="2013-03" db="EMBL/GenBank/DDBJ databases">
        <title>The Genome Sequence of Atopobium minutum 10063974.</title>
        <authorList>
            <consortium name="The Broad Institute Genome Sequencing Platform"/>
            <person name="Earl A."/>
            <person name="Ward D."/>
            <person name="Feldgarden M."/>
            <person name="Gevers D."/>
            <person name="Lambert T."/>
            <person name="Marvaud J.-C."/>
            <person name="Courvalin P."/>
            <person name="Walker B."/>
            <person name="Young S.K."/>
            <person name="Zeng Q."/>
            <person name="Gargeya S."/>
            <person name="Fitzgerald M."/>
            <person name="Haas B."/>
            <person name="Abouelleil A."/>
            <person name="Alvarado L."/>
            <person name="Arachchi H.M."/>
            <person name="Berlin A.M."/>
            <person name="Chapman S.B."/>
            <person name="Dewar J."/>
            <person name="Goldberg J."/>
            <person name="Griggs A."/>
            <person name="Gujja S."/>
            <person name="Hansen M."/>
            <person name="Howarth C."/>
            <person name="Imamovic A."/>
            <person name="Larimer J."/>
            <person name="McCowan C."/>
            <person name="Murphy C."/>
            <person name="Neiman D."/>
            <person name="Pearson M."/>
            <person name="Priest M."/>
            <person name="Roberts A."/>
            <person name="Saif S."/>
            <person name="Shea T."/>
            <person name="Sisk P."/>
            <person name="Sykes S."/>
            <person name="Wortman J."/>
            <person name="Nusbaum C."/>
            <person name="Birren B."/>
        </authorList>
    </citation>
    <scope>NUCLEOTIDE SEQUENCE [LARGE SCALE GENOMIC DNA]</scope>
    <source>
        <strain evidence="8 9">10063974</strain>
    </source>
</reference>
<evidence type="ECO:0000259" key="7">
    <source>
        <dbReference type="SMART" id="SM00644"/>
    </source>
</evidence>
<evidence type="ECO:0000256" key="3">
    <source>
        <dbReference type="ARBA" id="ARBA00022737"/>
    </source>
</evidence>
<evidence type="ECO:0000256" key="6">
    <source>
        <dbReference type="PROSITE-ProRule" id="PRU00591"/>
    </source>
</evidence>
<dbReference type="PROSITE" id="PS51170">
    <property type="entry name" value="CW"/>
    <property type="match status" value="3"/>
</dbReference>
<comment type="caution">
    <text evidence="8">The sequence shown here is derived from an EMBL/GenBank/DDBJ whole genome shotgun (WGS) entry which is preliminary data.</text>
</comment>
<evidence type="ECO:0000313" key="8">
    <source>
        <dbReference type="EMBL" id="EMZ42629.1"/>
    </source>
</evidence>
<dbReference type="InterPro" id="IPR018337">
    <property type="entry name" value="Cell_wall/Cho-bd_repeat"/>
</dbReference>
<dbReference type="RefSeq" id="WP_002562962.1">
    <property type="nucleotide sequence ID" value="NZ_KB822533.1"/>
</dbReference>
<dbReference type="CDD" id="cd06583">
    <property type="entry name" value="PGRP"/>
    <property type="match status" value="1"/>
</dbReference>
<dbReference type="GO" id="GO:0009254">
    <property type="term" value="P:peptidoglycan turnover"/>
    <property type="evidence" value="ECO:0007669"/>
    <property type="project" value="TreeGrafter"/>
</dbReference>
<dbReference type="Gene3D" id="3.40.80.10">
    <property type="entry name" value="Peptidoglycan recognition protein-like"/>
    <property type="match status" value="1"/>
</dbReference>
<dbReference type="InterPro" id="IPR036505">
    <property type="entry name" value="Amidase/PGRP_sf"/>
</dbReference>
<dbReference type="Pfam" id="PF01473">
    <property type="entry name" value="Choline_bind_1"/>
    <property type="match status" value="3"/>
</dbReference>
<dbReference type="Pfam" id="PF19127">
    <property type="entry name" value="Choline_bind_3"/>
    <property type="match status" value="1"/>
</dbReference>
<organism evidence="8 9">
    <name type="scientific">Atopobium minutum 10063974</name>
    <dbReference type="NCBI Taxonomy" id="997872"/>
    <lineage>
        <taxon>Bacteria</taxon>
        <taxon>Bacillati</taxon>
        <taxon>Actinomycetota</taxon>
        <taxon>Coriobacteriia</taxon>
        <taxon>Coriobacteriales</taxon>
        <taxon>Atopobiaceae</taxon>
        <taxon>Atopobium</taxon>
    </lineage>
</organism>
<gene>
    <name evidence="8" type="ORF">HMPREF1091_00187</name>
</gene>
<keyword evidence="5" id="KW-0961">Cell wall biogenesis/degradation</keyword>
<feature type="repeat" description="Cell wall-binding" evidence="6">
    <location>
        <begin position="212"/>
        <end position="231"/>
    </location>
</feature>
<dbReference type="AlphaFoldDB" id="N2C0D8"/>
<keyword evidence="4" id="KW-0378">Hydrolase</keyword>
<dbReference type="PANTHER" id="PTHR30417:SF1">
    <property type="entry name" value="N-ACETYLMURAMOYL-L-ALANINE AMIDASE AMID"/>
    <property type="match status" value="1"/>
</dbReference>
<keyword evidence="9" id="KW-1185">Reference proteome</keyword>
<dbReference type="Gene3D" id="2.10.270.10">
    <property type="entry name" value="Cholin Binding"/>
    <property type="match status" value="2"/>
</dbReference>
<evidence type="ECO:0000256" key="2">
    <source>
        <dbReference type="ARBA" id="ARBA00011901"/>
    </source>
</evidence>
<evidence type="ECO:0000313" key="9">
    <source>
        <dbReference type="Proteomes" id="UP000012651"/>
    </source>
</evidence>
<dbReference type="GO" id="GO:0071555">
    <property type="term" value="P:cell wall organization"/>
    <property type="evidence" value="ECO:0007669"/>
    <property type="project" value="UniProtKB-KW"/>
</dbReference>
<accession>N2C0D8</accession>
<dbReference type="PATRIC" id="fig|997872.3.peg.189"/>
<dbReference type="GO" id="GO:0008745">
    <property type="term" value="F:N-acetylmuramoyl-L-alanine amidase activity"/>
    <property type="evidence" value="ECO:0007669"/>
    <property type="project" value="UniProtKB-EC"/>
</dbReference>
<dbReference type="SUPFAM" id="SSF69360">
    <property type="entry name" value="Cell wall binding repeat"/>
    <property type="match status" value="1"/>
</dbReference>
<sequence>MAWYPWKAIWASPRTYDRGRGGKKPEYIVVHYTASQASAYNNCLYFSGGNRHASAHFFLDGSGTIYQSVAEGDTAWAVGNLDFNQRSISIEVVSDGRDFSSAEIAELTYLVQHLMQKYGIPASHVIRHYDVVDHVRQGRTLAPHKHCPAPYVNNAKWNRLHGIITAGGGWKRGQGTMSHCWWYQHADGSYTSNGWELIDDKWYYFDANGWMATGWQKHKGYWYYLSDSGSMVVGWQFIDDRWYYFRANGSMATGWLQDGEHWYWLHDTHEAGLYGSMDTGWIEVNGKKYYANPSSGGPRGALVCGKQTIDGKEYEFDSNCTLIEDKPNG</sequence>
<proteinExistence type="predicted"/>
<keyword evidence="3" id="KW-0677">Repeat</keyword>
<dbReference type="Pfam" id="PF01510">
    <property type="entry name" value="Amidase_2"/>
    <property type="match status" value="1"/>
</dbReference>
<dbReference type="SUPFAM" id="SSF55846">
    <property type="entry name" value="N-acetylmuramoyl-L-alanine amidase-like"/>
    <property type="match status" value="1"/>
</dbReference>
<dbReference type="EMBL" id="AGXC01000001">
    <property type="protein sequence ID" value="EMZ42629.1"/>
    <property type="molecule type" value="Genomic_DNA"/>
</dbReference>
<dbReference type="Proteomes" id="UP000012651">
    <property type="component" value="Unassembled WGS sequence"/>
</dbReference>
<evidence type="ECO:0000256" key="4">
    <source>
        <dbReference type="ARBA" id="ARBA00022801"/>
    </source>
</evidence>
<dbReference type="SMART" id="SM00644">
    <property type="entry name" value="Ami_2"/>
    <property type="match status" value="1"/>
</dbReference>
<dbReference type="EC" id="3.5.1.28" evidence="2"/>
<dbReference type="PANTHER" id="PTHR30417">
    <property type="entry name" value="N-ACETYLMURAMOYL-L-ALANINE AMIDASE AMID"/>
    <property type="match status" value="1"/>
</dbReference>
<dbReference type="InterPro" id="IPR002502">
    <property type="entry name" value="Amidase_domain"/>
</dbReference>
<dbReference type="HOGENOM" id="CLU_818154_0_0_11"/>
<feature type="repeat" description="Cell wall-binding" evidence="6">
    <location>
        <begin position="192"/>
        <end position="211"/>
    </location>
</feature>
<evidence type="ECO:0000256" key="5">
    <source>
        <dbReference type="ARBA" id="ARBA00023316"/>
    </source>
</evidence>
<feature type="domain" description="N-acetylmuramoyl-L-alanine amidase" evidence="7">
    <location>
        <begin position="15"/>
        <end position="138"/>
    </location>
</feature>
<dbReference type="OrthoDB" id="3186392at2"/>
<feature type="repeat" description="Cell wall-binding" evidence="6">
    <location>
        <begin position="232"/>
        <end position="251"/>
    </location>
</feature>
<name>N2C0D8_9ACTN</name>